<dbReference type="RefSeq" id="WP_038261836.1">
    <property type="nucleotide sequence ID" value="NZ_FSRH01000009.1"/>
</dbReference>
<accession>A0A069RJ84</accession>
<keyword evidence="3" id="KW-1185">Reference proteome</keyword>
<name>A0A069RJ84_PEPLI</name>
<sequence>MGVMKKLGEKTKDAASAIGSKTSEAVEKHSLNVEKGKHEKEIKEKKDSIGEYVYSAYSNGEEPDKAKLLTMVDEIKKIEVQIMEIDEKLKEK</sequence>
<evidence type="ECO:0000313" key="3">
    <source>
        <dbReference type="Proteomes" id="UP000027946"/>
    </source>
</evidence>
<dbReference type="Proteomes" id="UP000027946">
    <property type="component" value="Unassembled WGS sequence"/>
</dbReference>
<evidence type="ECO:0000313" key="2">
    <source>
        <dbReference type="EMBL" id="KDR96190.1"/>
    </source>
</evidence>
<comment type="caution">
    <text evidence="2">The sequence shown here is derived from an EMBL/GenBank/DDBJ whole genome shotgun (WGS) entry which is preliminary data.</text>
</comment>
<protein>
    <submittedName>
        <fullName evidence="2">Uncharacterized protein</fullName>
    </submittedName>
</protein>
<evidence type="ECO:0000256" key="1">
    <source>
        <dbReference type="SAM" id="MobiDB-lite"/>
    </source>
</evidence>
<proteinExistence type="predicted"/>
<gene>
    <name evidence="2" type="ORF">CLIT_4c00270</name>
</gene>
<dbReference type="AlphaFoldDB" id="A0A069RJ84"/>
<dbReference type="eggNOG" id="ENOG502ZKTY">
    <property type="taxonomic scope" value="Bacteria"/>
</dbReference>
<feature type="compositionally biased region" description="Basic and acidic residues" evidence="1">
    <location>
        <begin position="1"/>
        <end position="13"/>
    </location>
</feature>
<reference evidence="2 3" key="1">
    <citation type="submission" date="2014-03" db="EMBL/GenBank/DDBJ databases">
        <title>Genome sequence of Clostridium litorale W6, DSM 5388.</title>
        <authorList>
            <person name="Poehlein A."/>
            <person name="Jagirdar A."/>
            <person name="Khonsari B."/>
            <person name="Chibani C.M."/>
            <person name="Gutierrez Gutierrez D.A."/>
            <person name="Davydova E."/>
            <person name="Alghaithi H.S."/>
            <person name="Nair K.P."/>
            <person name="Dhamotharan K."/>
            <person name="Chandran L."/>
            <person name="G W."/>
            <person name="Daniel R."/>
        </authorList>
    </citation>
    <scope>NUCLEOTIDE SEQUENCE [LARGE SCALE GENOMIC DNA]</scope>
    <source>
        <strain evidence="2 3">W6</strain>
    </source>
</reference>
<feature type="region of interest" description="Disordered" evidence="1">
    <location>
        <begin position="1"/>
        <end position="27"/>
    </location>
</feature>
<dbReference type="EMBL" id="JJMM01000004">
    <property type="protein sequence ID" value="KDR96190.1"/>
    <property type="molecule type" value="Genomic_DNA"/>
</dbReference>
<dbReference type="STRING" id="1121324.CLIT_4c00270"/>
<organism evidence="2 3">
    <name type="scientific">Peptoclostridium litorale DSM 5388</name>
    <dbReference type="NCBI Taxonomy" id="1121324"/>
    <lineage>
        <taxon>Bacteria</taxon>
        <taxon>Bacillati</taxon>
        <taxon>Bacillota</taxon>
        <taxon>Clostridia</taxon>
        <taxon>Peptostreptococcales</taxon>
        <taxon>Peptoclostridiaceae</taxon>
        <taxon>Peptoclostridium</taxon>
    </lineage>
</organism>